<dbReference type="AlphaFoldDB" id="A0A2N7FH08"/>
<keyword evidence="1" id="KW-0812">Transmembrane</keyword>
<comment type="caution">
    <text evidence="3">The sequence shown here is derived from an EMBL/GenBank/DDBJ whole genome shotgun (WGS) entry which is preliminary data.</text>
</comment>
<dbReference type="Proteomes" id="UP000235330">
    <property type="component" value="Unassembled WGS sequence"/>
</dbReference>
<reference evidence="4" key="1">
    <citation type="submission" date="2016-07" db="EMBL/GenBank/DDBJ databases">
        <title>Nontailed viruses are major unrecognized killers of bacteria in the ocean.</title>
        <authorList>
            <person name="Kauffman K."/>
            <person name="Hussain F."/>
            <person name="Yang J."/>
            <person name="Arevalo P."/>
            <person name="Brown J."/>
            <person name="Cutler M."/>
            <person name="Kelly L."/>
            <person name="Polz M.F."/>
        </authorList>
    </citation>
    <scope>NUCLEOTIDE SEQUENCE [LARGE SCALE GENOMIC DNA]</scope>
    <source>
        <strain evidence="4">10N.261.55.E11</strain>
    </source>
</reference>
<dbReference type="PANTHER" id="PTHR40940">
    <property type="entry name" value="PROTEIN BATD-RELATED"/>
    <property type="match status" value="1"/>
</dbReference>
<evidence type="ECO:0008006" key="5">
    <source>
        <dbReference type="Google" id="ProtNLM"/>
    </source>
</evidence>
<evidence type="ECO:0000313" key="3">
    <source>
        <dbReference type="EMBL" id="PMJ68587.1"/>
    </source>
</evidence>
<dbReference type="RefSeq" id="WP_102515861.1">
    <property type="nucleotide sequence ID" value="NZ_CAWNSM010000013.1"/>
</dbReference>
<accession>A0A2N7FH08</accession>
<feature type="transmembrane region" description="Helical" evidence="1">
    <location>
        <begin position="336"/>
        <end position="357"/>
    </location>
</feature>
<keyword evidence="2" id="KW-0732">Signal</keyword>
<protein>
    <recommendedName>
        <fullName evidence="5">Protein BatD</fullName>
    </recommendedName>
</protein>
<proteinExistence type="predicted"/>
<dbReference type="Pfam" id="PF13584">
    <property type="entry name" value="BatD"/>
    <property type="match status" value="1"/>
</dbReference>
<feature type="signal peptide" evidence="2">
    <location>
        <begin position="1"/>
        <end position="23"/>
    </location>
</feature>
<evidence type="ECO:0000313" key="4">
    <source>
        <dbReference type="Proteomes" id="UP000235330"/>
    </source>
</evidence>
<feature type="chain" id="PRO_5014879301" description="Protein BatD" evidence="2">
    <location>
        <begin position="24"/>
        <end position="452"/>
    </location>
</feature>
<dbReference type="PANTHER" id="PTHR40940:SF1">
    <property type="entry name" value="PROTEIN BATD"/>
    <property type="match status" value="1"/>
</dbReference>
<gene>
    <name evidence="3" type="ORF">BCU17_02070</name>
</gene>
<keyword evidence="1" id="KW-1133">Transmembrane helix</keyword>
<name>A0A2N7FH08_VIBSP</name>
<organism evidence="3 4">
    <name type="scientific">Vibrio splendidus</name>
    <dbReference type="NCBI Taxonomy" id="29497"/>
    <lineage>
        <taxon>Bacteria</taxon>
        <taxon>Pseudomonadati</taxon>
        <taxon>Pseudomonadota</taxon>
        <taxon>Gammaproteobacteria</taxon>
        <taxon>Vibrionales</taxon>
        <taxon>Vibrionaceae</taxon>
        <taxon>Vibrio</taxon>
    </lineage>
</organism>
<evidence type="ECO:0000256" key="1">
    <source>
        <dbReference type="SAM" id="Phobius"/>
    </source>
</evidence>
<dbReference type="EMBL" id="MCWU01000013">
    <property type="protein sequence ID" value="PMJ68587.1"/>
    <property type="molecule type" value="Genomic_DNA"/>
</dbReference>
<evidence type="ECO:0000256" key="2">
    <source>
        <dbReference type="SAM" id="SignalP"/>
    </source>
</evidence>
<sequence length="452" mass="51290">MFQSRSIQLLCLVISLVSHCAYSQPSAHSQNPVYSSNPVYNQETVYSQKTVYNEQLASLYEQGNVKLNAWLSHASSDIAVHEQVTLNIEVMTDTWFTQGTKVHRVEVDNAVVLPISSFAVNSTVRIDGKVYSSQLWEIVLYPLQSGEYLIPPVALEVGVKQGRNSVEGIVMTKALSFDVHKPSVNMMPDRKWLTGKEAKIEEKWTFISQNEQSQSLEGKLKVGDAITREITLSAQDTISMLLPEVVVRPDTSENEFLFYRESTKYNDSEQRGVRQAQSFEKVTYIVNSAGDVTIPAIHIFWWDSESQTEKKLILPEQRLDVSHTFTSLLKEYKVEISVSIGFLLLLALGCVSFYRFVKTQPNNKWVSLARATYNKDIVLYETAVYQILLVHFQRRVLAVNQESVEGIGLIWQRYQKSVMREQLASGDCSRFLLVKTLLTLLMSARARATHIG</sequence>
<dbReference type="InterPro" id="IPR025738">
    <property type="entry name" value="BatD"/>
</dbReference>
<keyword evidence="1" id="KW-0472">Membrane</keyword>